<dbReference type="Proteomes" id="UP001234798">
    <property type="component" value="Chromosome"/>
</dbReference>
<proteinExistence type="inferred from homology"/>
<keyword evidence="3 6" id="KW-0732">Signal</keyword>
<dbReference type="SUPFAM" id="SSF49354">
    <property type="entry name" value="PapD-like"/>
    <property type="match status" value="1"/>
</dbReference>
<protein>
    <submittedName>
        <fullName evidence="9">Molecular chaperone</fullName>
    </submittedName>
</protein>
<evidence type="ECO:0000256" key="2">
    <source>
        <dbReference type="ARBA" id="ARBA00007399"/>
    </source>
</evidence>
<dbReference type="PANTHER" id="PTHR30251">
    <property type="entry name" value="PILUS ASSEMBLY CHAPERONE"/>
    <property type="match status" value="1"/>
</dbReference>
<feature type="domain" description="Pili assembly chaperone C-terminal" evidence="8">
    <location>
        <begin position="175"/>
        <end position="239"/>
    </location>
</feature>
<dbReference type="PANTHER" id="PTHR30251:SF2">
    <property type="entry name" value="FIMBRIAL CHAPERONE YADV-RELATED"/>
    <property type="match status" value="1"/>
</dbReference>
<gene>
    <name evidence="9" type="ORF">RAS12_00105</name>
</gene>
<evidence type="ECO:0000256" key="5">
    <source>
        <dbReference type="ARBA" id="ARBA00023186"/>
    </source>
</evidence>
<sequence>MTGIRLRRLGAFLLVLGLACLQAAPASANVVILGTRVIYHAKDKEVTVQLQNESSVPALVQAWVSQTMKTQGPDGESVPFVVVPPMARISPSRGQAMRLSFTGADLPQDRESLFWFNLLDVPGVARSPNEAKNELQLAYKSQVKLFYRPTGLSGSLDDAVKALKLKMEGGKLTLQNDSPFHISLVQASFNDGTRLLPLKSMDSVMIVPFGARSVDVKAADVRQAKSLDIIWVNDYGAAQNLALPLAETREKGK</sequence>
<reference evidence="9 10" key="1">
    <citation type="submission" date="2023-08" db="EMBL/GenBank/DDBJ databases">
        <title>Achromobacter seleniivolatilans sp. nov., isolated from seleniferous soil.</title>
        <authorList>
            <person name="Zhang S."/>
            <person name="Li K."/>
            <person name="Peng J."/>
            <person name="Zhao Q."/>
            <person name="Wang H."/>
            <person name="Guo Y."/>
        </authorList>
    </citation>
    <scope>NUCLEOTIDE SEQUENCE [LARGE SCALE GENOMIC DNA]</scope>
    <source>
        <strain evidence="9 10">R39</strain>
    </source>
</reference>
<dbReference type="Pfam" id="PF00345">
    <property type="entry name" value="PapD_N"/>
    <property type="match status" value="1"/>
</dbReference>
<comment type="similarity">
    <text evidence="2">Belongs to the periplasmic pilus chaperone family.</text>
</comment>
<keyword evidence="10" id="KW-1185">Reference proteome</keyword>
<dbReference type="InterPro" id="IPR016148">
    <property type="entry name" value="Pili_assmbl_chaperone_C"/>
</dbReference>
<evidence type="ECO:0000259" key="7">
    <source>
        <dbReference type="Pfam" id="PF00345"/>
    </source>
</evidence>
<dbReference type="InterPro" id="IPR050643">
    <property type="entry name" value="Periplasmic_pilus_chap"/>
</dbReference>
<dbReference type="InterPro" id="IPR013783">
    <property type="entry name" value="Ig-like_fold"/>
</dbReference>
<dbReference type="Pfam" id="PF02753">
    <property type="entry name" value="PapD_C"/>
    <property type="match status" value="1"/>
</dbReference>
<feature type="chain" id="PRO_5046330698" evidence="6">
    <location>
        <begin position="29"/>
        <end position="253"/>
    </location>
</feature>
<evidence type="ECO:0000259" key="8">
    <source>
        <dbReference type="Pfam" id="PF02753"/>
    </source>
</evidence>
<dbReference type="PROSITE" id="PS51257">
    <property type="entry name" value="PROKAR_LIPOPROTEIN"/>
    <property type="match status" value="1"/>
</dbReference>
<feature type="signal peptide" evidence="6">
    <location>
        <begin position="1"/>
        <end position="28"/>
    </location>
</feature>
<organism evidence="9 10">
    <name type="scientific">Achromobacter seleniivolatilans</name>
    <dbReference type="NCBI Taxonomy" id="3047478"/>
    <lineage>
        <taxon>Bacteria</taxon>
        <taxon>Pseudomonadati</taxon>
        <taxon>Pseudomonadota</taxon>
        <taxon>Betaproteobacteria</taxon>
        <taxon>Burkholderiales</taxon>
        <taxon>Alcaligenaceae</taxon>
        <taxon>Achromobacter</taxon>
    </lineage>
</organism>
<dbReference type="InterPro" id="IPR008962">
    <property type="entry name" value="PapD-like_sf"/>
</dbReference>
<dbReference type="InterPro" id="IPR001829">
    <property type="entry name" value="Pili_assmbl_chaperone_bac"/>
</dbReference>
<evidence type="ECO:0000256" key="6">
    <source>
        <dbReference type="SAM" id="SignalP"/>
    </source>
</evidence>
<evidence type="ECO:0000256" key="4">
    <source>
        <dbReference type="ARBA" id="ARBA00022764"/>
    </source>
</evidence>
<dbReference type="Gene3D" id="2.60.40.10">
    <property type="entry name" value="Immunoglobulins"/>
    <property type="match status" value="2"/>
</dbReference>
<evidence type="ECO:0000313" key="9">
    <source>
        <dbReference type="EMBL" id="WMD20811.1"/>
    </source>
</evidence>
<keyword evidence="4" id="KW-0574">Periplasm</keyword>
<dbReference type="RefSeq" id="WP_306944266.1">
    <property type="nucleotide sequence ID" value="NZ_CP132976.1"/>
</dbReference>
<accession>A0ABY9M1D8</accession>
<dbReference type="InterPro" id="IPR036316">
    <property type="entry name" value="Pili_assmbl_chap_C_dom_sf"/>
</dbReference>
<dbReference type="PRINTS" id="PR00969">
    <property type="entry name" value="CHAPERONPILI"/>
</dbReference>
<feature type="domain" description="Pili assembly chaperone N-terminal" evidence="7">
    <location>
        <begin position="30"/>
        <end position="152"/>
    </location>
</feature>
<keyword evidence="5" id="KW-0143">Chaperone</keyword>
<name>A0ABY9M1D8_9BURK</name>
<dbReference type="InterPro" id="IPR016147">
    <property type="entry name" value="Pili_assmbl_chaperone_N"/>
</dbReference>
<evidence type="ECO:0000256" key="3">
    <source>
        <dbReference type="ARBA" id="ARBA00022729"/>
    </source>
</evidence>
<dbReference type="EMBL" id="CP132976">
    <property type="protein sequence ID" value="WMD20811.1"/>
    <property type="molecule type" value="Genomic_DNA"/>
</dbReference>
<evidence type="ECO:0000313" key="10">
    <source>
        <dbReference type="Proteomes" id="UP001234798"/>
    </source>
</evidence>
<evidence type="ECO:0000256" key="1">
    <source>
        <dbReference type="ARBA" id="ARBA00004418"/>
    </source>
</evidence>
<comment type="subcellular location">
    <subcellularLocation>
        <location evidence="1">Periplasm</location>
    </subcellularLocation>
</comment>
<dbReference type="SUPFAM" id="SSF49584">
    <property type="entry name" value="Periplasmic chaperone C-domain"/>
    <property type="match status" value="1"/>
</dbReference>